<comment type="caution">
    <text evidence="2">The sequence shown here is derived from an EMBL/GenBank/DDBJ whole genome shotgun (WGS) entry which is preliminary data.</text>
</comment>
<dbReference type="SUPFAM" id="SSF53335">
    <property type="entry name" value="S-adenosyl-L-methionine-dependent methyltransferases"/>
    <property type="match status" value="1"/>
</dbReference>
<evidence type="ECO:0008006" key="4">
    <source>
        <dbReference type="Google" id="ProtNLM"/>
    </source>
</evidence>
<accession>A0ABD3SIH3</accession>
<proteinExistence type="inferred from homology"/>
<dbReference type="InterPro" id="IPR005299">
    <property type="entry name" value="MeTrfase_7"/>
</dbReference>
<evidence type="ECO:0000313" key="2">
    <source>
        <dbReference type="EMBL" id="KAL3824324.1"/>
    </source>
</evidence>
<keyword evidence="3" id="KW-1185">Reference proteome</keyword>
<dbReference type="AlphaFoldDB" id="A0ABD3SIH3"/>
<evidence type="ECO:0000313" key="3">
    <source>
        <dbReference type="Proteomes" id="UP001634393"/>
    </source>
</evidence>
<sequence>MQIITEAVEKKLFPAAADFQVFFNDQVINDFNTLFKSLPPERPYHAAGLPGSFHGRLLPKKSLHFAYSSCALHWLSETKDYANHDQFAKDIQSFLEARADEVVDGGLMALLVPAVPNNNFNNSESADYTYQTEMDLIVSCLMDMANKGRLFSQEKVDSFNFPLHFTNPQELKAIIERNQNFNIERMETLNNIPGKRTLTSVNARASFYRAAFEGLLINHFGSEIIFIDELFDLYSNKVLDASSRFLDPDNDKSIIIFVLLKRKVIH</sequence>
<dbReference type="EMBL" id="JBJXBP010000006">
    <property type="protein sequence ID" value="KAL3824324.1"/>
    <property type="molecule type" value="Genomic_DNA"/>
</dbReference>
<dbReference type="InterPro" id="IPR029063">
    <property type="entry name" value="SAM-dependent_MTases_sf"/>
</dbReference>
<comment type="similarity">
    <text evidence="1">Belongs to the methyltransferase superfamily. Type-7 methyltransferase family.</text>
</comment>
<gene>
    <name evidence="2" type="ORF">ACJIZ3_020353</name>
</gene>
<protein>
    <recommendedName>
        <fullName evidence="4">S-adenosylmethionine-dependent methyltransferase</fullName>
    </recommendedName>
</protein>
<dbReference type="Proteomes" id="UP001634393">
    <property type="component" value="Unassembled WGS sequence"/>
</dbReference>
<evidence type="ECO:0000256" key="1">
    <source>
        <dbReference type="ARBA" id="ARBA00007967"/>
    </source>
</evidence>
<dbReference type="PANTHER" id="PTHR31009">
    <property type="entry name" value="S-ADENOSYL-L-METHIONINE:CARBOXYL METHYLTRANSFERASE FAMILY PROTEIN"/>
    <property type="match status" value="1"/>
</dbReference>
<name>A0ABD3SIH3_9LAMI</name>
<dbReference type="Pfam" id="PF03492">
    <property type="entry name" value="Methyltransf_7"/>
    <property type="match status" value="2"/>
</dbReference>
<reference evidence="2 3" key="1">
    <citation type="submission" date="2024-12" db="EMBL/GenBank/DDBJ databases">
        <title>The unique morphological basis and parallel evolutionary history of personate flowers in Penstemon.</title>
        <authorList>
            <person name="Depatie T.H."/>
            <person name="Wessinger C.A."/>
        </authorList>
    </citation>
    <scope>NUCLEOTIDE SEQUENCE [LARGE SCALE GENOMIC DNA]</scope>
    <source>
        <strain evidence="2">WTNN_2</strain>
        <tissue evidence="2">Leaf</tissue>
    </source>
</reference>
<dbReference type="Gene3D" id="3.40.50.150">
    <property type="entry name" value="Vaccinia Virus protein VP39"/>
    <property type="match status" value="1"/>
</dbReference>
<organism evidence="2 3">
    <name type="scientific">Penstemon smallii</name>
    <dbReference type="NCBI Taxonomy" id="265156"/>
    <lineage>
        <taxon>Eukaryota</taxon>
        <taxon>Viridiplantae</taxon>
        <taxon>Streptophyta</taxon>
        <taxon>Embryophyta</taxon>
        <taxon>Tracheophyta</taxon>
        <taxon>Spermatophyta</taxon>
        <taxon>Magnoliopsida</taxon>
        <taxon>eudicotyledons</taxon>
        <taxon>Gunneridae</taxon>
        <taxon>Pentapetalae</taxon>
        <taxon>asterids</taxon>
        <taxon>lamiids</taxon>
        <taxon>Lamiales</taxon>
        <taxon>Plantaginaceae</taxon>
        <taxon>Cheloneae</taxon>
        <taxon>Penstemon</taxon>
    </lineage>
</organism>